<name>K4A3R1_SETIT</name>
<reference evidence="2" key="1">
    <citation type="journal article" date="2012" name="Nat. Biotechnol.">
        <title>Reference genome sequence of the model plant Setaria.</title>
        <authorList>
            <person name="Bennetzen J.L."/>
            <person name="Schmutz J."/>
            <person name="Wang H."/>
            <person name="Percifield R."/>
            <person name="Hawkins J."/>
            <person name="Pontaroli A.C."/>
            <person name="Estep M."/>
            <person name="Feng L."/>
            <person name="Vaughn J.N."/>
            <person name="Grimwood J."/>
            <person name="Jenkins J."/>
            <person name="Barry K."/>
            <person name="Lindquist E."/>
            <person name="Hellsten U."/>
            <person name="Deshpande S."/>
            <person name="Wang X."/>
            <person name="Wu X."/>
            <person name="Mitros T."/>
            <person name="Triplett J."/>
            <person name="Yang X."/>
            <person name="Ye C.Y."/>
            <person name="Mauro-Herrera M."/>
            <person name="Wang L."/>
            <person name="Li P."/>
            <person name="Sharma M."/>
            <person name="Sharma R."/>
            <person name="Ronald P.C."/>
            <person name="Panaud O."/>
            <person name="Kellogg E.A."/>
            <person name="Brutnell T.P."/>
            <person name="Doust A.N."/>
            <person name="Tuskan G.A."/>
            <person name="Rokhsar D."/>
            <person name="Devos K.M."/>
        </authorList>
    </citation>
    <scope>NUCLEOTIDE SEQUENCE [LARGE SCALE GENOMIC DNA]</scope>
    <source>
        <strain evidence="2">cv. Yugu1</strain>
    </source>
</reference>
<evidence type="ECO:0000313" key="2">
    <source>
        <dbReference type="Proteomes" id="UP000004995"/>
    </source>
</evidence>
<sequence length="30" mass="3567">MHYRSIFPIARATRVNQLPVPLCYIYMVTI</sequence>
<protein>
    <submittedName>
        <fullName evidence="1">Uncharacterized protein</fullName>
    </submittedName>
</protein>
<evidence type="ECO:0000313" key="1">
    <source>
        <dbReference type="EnsemblPlants" id="KQL26431"/>
    </source>
</evidence>
<organism evidence="1 2">
    <name type="scientific">Setaria italica</name>
    <name type="common">Foxtail millet</name>
    <name type="synonym">Panicum italicum</name>
    <dbReference type="NCBI Taxonomy" id="4555"/>
    <lineage>
        <taxon>Eukaryota</taxon>
        <taxon>Viridiplantae</taxon>
        <taxon>Streptophyta</taxon>
        <taxon>Embryophyta</taxon>
        <taxon>Tracheophyta</taxon>
        <taxon>Spermatophyta</taxon>
        <taxon>Magnoliopsida</taxon>
        <taxon>Liliopsida</taxon>
        <taxon>Poales</taxon>
        <taxon>Poaceae</taxon>
        <taxon>PACMAD clade</taxon>
        <taxon>Panicoideae</taxon>
        <taxon>Panicodae</taxon>
        <taxon>Paniceae</taxon>
        <taxon>Cenchrinae</taxon>
        <taxon>Setaria</taxon>
    </lineage>
</organism>
<dbReference type="Proteomes" id="UP000004995">
    <property type="component" value="Unassembled WGS sequence"/>
</dbReference>
<proteinExistence type="predicted"/>
<dbReference type="AlphaFoldDB" id="K4A3R1"/>
<dbReference type="Gramene" id="KQL26431">
    <property type="protein sequence ID" value="KQL26431"/>
    <property type="gene ID" value="SETIT_033514mg"/>
</dbReference>
<dbReference type="HOGENOM" id="CLU_3407010_0_0_1"/>
<dbReference type="EMBL" id="AGNK02001314">
    <property type="status" value="NOT_ANNOTATED_CDS"/>
    <property type="molecule type" value="Genomic_DNA"/>
</dbReference>
<dbReference type="EnsemblPlants" id="KQL26431">
    <property type="protein sequence ID" value="KQL26431"/>
    <property type="gene ID" value="SETIT_033514mg"/>
</dbReference>
<dbReference type="InParanoid" id="K4A3R1"/>
<keyword evidence="2" id="KW-1185">Reference proteome</keyword>
<accession>K4A3R1</accession>
<reference evidence="1" key="2">
    <citation type="submission" date="2018-08" db="UniProtKB">
        <authorList>
            <consortium name="EnsemblPlants"/>
        </authorList>
    </citation>
    <scope>IDENTIFICATION</scope>
    <source>
        <strain evidence="1">Yugu1</strain>
    </source>
</reference>